<dbReference type="GO" id="GO:0016787">
    <property type="term" value="F:hydrolase activity"/>
    <property type="evidence" value="ECO:0007669"/>
    <property type="project" value="UniProtKB-KW"/>
</dbReference>
<dbReference type="Gene3D" id="3.30.420.40">
    <property type="match status" value="1"/>
</dbReference>
<evidence type="ECO:0000256" key="2">
    <source>
        <dbReference type="ARBA" id="ARBA00022801"/>
    </source>
</evidence>
<keyword evidence="4" id="KW-0067">ATP-binding</keyword>
<evidence type="ECO:0000256" key="1">
    <source>
        <dbReference type="ARBA" id="ARBA00009283"/>
    </source>
</evidence>
<proteinExistence type="inferred from homology"/>
<keyword evidence="4" id="KW-0547">Nucleotide-binding</keyword>
<dbReference type="EMBL" id="HBFK01012394">
    <property type="protein sequence ID" value="CAD8740959.1"/>
    <property type="molecule type" value="Transcribed_RNA"/>
</dbReference>
<evidence type="ECO:0000256" key="3">
    <source>
        <dbReference type="PIRSR" id="PIRSR600407-1"/>
    </source>
</evidence>
<dbReference type="InterPro" id="IPR000407">
    <property type="entry name" value="GDA1_CD39_NTPase"/>
</dbReference>
<feature type="binding site" evidence="4">
    <location>
        <begin position="197"/>
        <end position="201"/>
    </location>
    <ligand>
        <name>ATP</name>
        <dbReference type="ChEBI" id="CHEBI:30616"/>
    </ligand>
</feature>
<dbReference type="GO" id="GO:0005524">
    <property type="term" value="F:ATP binding"/>
    <property type="evidence" value="ECO:0007669"/>
    <property type="project" value="UniProtKB-KW"/>
</dbReference>
<evidence type="ECO:0000313" key="7">
    <source>
        <dbReference type="EMBL" id="CAD8740959.1"/>
    </source>
</evidence>
<dbReference type="CDD" id="cd24003">
    <property type="entry name" value="ASKHA_NBD_GDA1_CD39_NTPase"/>
    <property type="match status" value="1"/>
</dbReference>
<accession>A0A6T8JA56</accession>
<dbReference type="Pfam" id="PF01150">
    <property type="entry name" value="GDA1_CD39"/>
    <property type="match status" value="1"/>
</dbReference>
<dbReference type="Gene3D" id="3.30.420.150">
    <property type="entry name" value="Exopolyphosphatase. Domain 2"/>
    <property type="match status" value="1"/>
</dbReference>
<dbReference type="AlphaFoldDB" id="A0A6T8JA56"/>
<feature type="active site" description="Proton acceptor" evidence="3">
    <location>
        <position position="166"/>
    </location>
</feature>
<feature type="region of interest" description="Disordered" evidence="5">
    <location>
        <begin position="436"/>
        <end position="460"/>
    </location>
</feature>
<comment type="similarity">
    <text evidence="1">Belongs to the GDA1/CD39 NTPase family.</text>
</comment>
<evidence type="ECO:0000256" key="4">
    <source>
        <dbReference type="PIRSR" id="PIRSR600407-2"/>
    </source>
</evidence>
<reference evidence="7" key="1">
    <citation type="submission" date="2021-01" db="EMBL/GenBank/DDBJ databases">
        <authorList>
            <person name="Corre E."/>
            <person name="Pelletier E."/>
            <person name="Niang G."/>
            <person name="Scheremetjew M."/>
            <person name="Finn R."/>
            <person name="Kale V."/>
            <person name="Holt S."/>
            <person name="Cochrane G."/>
            <person name="Meng A."/>
            <person name="Brown T."/>
            <person name="Cohen L."/>
        </authorList>
    </citation>
    <scope>NUCLEOTIDE SEQUENCE</scope>
    <source>
        <strain evidence="7">CCMP441</strain>
    </source>
</reference>
<sequence length="460" mass="50752">MRGCRMQHTLGSVAGLCLLLCAVAVTAVTDNDERDAKEGLPVQYGLMIDAGSTGSRVHLYRWVWRGDPLPDITDDYYLEVKPGLSSYAENPQEAANSIQPLLDFSLGHIPEAVRETTWVKLTATAGLRLLTEEQQEGILSAVREKFRESAFEFEDDWVKISEGIDEAVDAWLSANYIMESVVHDDPGSTVGTLDLGGGSMQIACRPTGNSTIHEATEYKVGVAGNDYDMYAISHLSYGLMQARRRVDAIVRASAAPGSKTVDHPCLLSGTRVEFHDGTDDGVQHAVGTSDHAACLELQEQIFHGCAHTSGDKCSPMHSVPPPDTHGRFLAFSYFYDVLTEFVHTHTPTMADIREAAQRVCGVSGEELHGKHGATYETKNPEFLKRACQDITYIFRLLKGYLQFHDDHQRIELVKNVRGKEMSWTLGQTLRMLEQPVPGKTLEPPAHHSTSVPPPKPHTDL</sequence>
<feature type="signal peptide" evidence="6">
    <location>
        <begin position="1"/>
        <end position="27"/>
    </location>
</feature>
<name>A0A6T8JA56_HEMAN</name>
<organism evidence="7">
    <name type="scientific">Hemiselmis andersenii</name>
    <name type="common">Cryptophyte alga</name>
    <dbReference type="NCBI Taxonomy" id="464988"/>
    <lineage>
        <taxon>Eukaryota</taxon>
        <taxon>Cryptophyceae</taxon>
        <taxon>Cryptomonadales</taxon>
        <taxon>Hemiselmidaceae</taxon>
        <taxon>Hemiselmis</taxon>
    </lineage>
</organism>
<keyword evidence="6" id="KW-0732">Signal</keyword>
<feature type="compositionally biased region" description="Pro residues" evidence="5">
    <location>
        <begin position="451"/>
        <end position="460"/>
    </location>
</feature>
<keyword evidence="2" id="KW-0378">Hydrolase</keyword>
<dbReference type="PANTHER" id="PTHR11782">
    <property type="entry name" value="ADENOSINE/GUANOSINE DIPHOSPHATASE"/>
    <property type="match status" value="1"/>
</dbReference>
<feature type="chain" id="PRO_5030159788" evidence="6">
    <location>
        <begin position="28"/>
        <end position="460"/>
    </location>
</feature>
<evidence type="ECO:0000256" key="5">
    <source>
        <dbReference type="SAM" id="MobiDB-lite"/>
    </source>
</evidence>
<evidence type="ECO:0000256" key="6">
    <source>
        <dbReference type="SAM" id="SignalP"/>
    </source>
</evidence>
<gene>
    <name evidence="7" type="ORF">HAND1043_LOCUS7451</name>
</gene>
<protein>
    <submittedName>
        <fullName evidence="7">Uncharacterized protein</fullName>
    </submittedName>
</protein>